<dbReference type="EMBL" id="HBIM01012909">
    <property type="protein sequence ID" value="CAE0413274.1"/>
    <property type="molecule type" value="Transcribed_RNA"/>
</dbReference>
<dbReference type="Pfam" id="PF00360">
    <property type="entry name" value="PHY"/>
    <property type="match status" value="1"/>
</dbReference>
<keyword evidence="4" id="KW-0808">Transferase</keyword>
<dbReference type="GO" id="GO:0000160">
    <property type="term" value="P:phosphorelay signal transduction system"/>
    <property type="evidence" value="ECO:0007669"/>
    <property type="project" value="InterPro"/>
</dbReference>
<dbReference type="InterPro" id="IPR036890">
    <property type="entry name" value="HATPase_C_sf"/>
</dbReference>
<feature type="domain" description="Phytochrome chromophore attachment site" evidence="10">
    <location>
        <begin position="213"/>
        <end position="351"/>
    </location>
</feature>
<dbReference type="Gene3D" id="3.30.450.20">
    <property type="entry name" value="PAS domain"/>
    <property type="match status" value="1"/>
</dbReference>
<dbReference type="Gene3D" id="3.40.50.2300">
    <property type="match status" value="1"/>
</dbReference>
<dbReference type="SUPFAM" id="SSF52172">
    <property type="entry name" value="CheY-like"/>
    <property type="match status" value="1"/>
</dbReference>
<dbReference type="GO" id="GO:0016301">
    <property type="term" value="F:kinase activity"/>
    <property type="evidence" value="ECO:0007669"/>
    <property type="project" value="UniProtKB-KW"/>
</dbReference>
<dbReference type="Gene3D" id="3.30.450.40">
    <property type="match status" value="1"/>
</dbReference>
<dbReference type="InterPro" id="IPR003018">
    <property type="entry name" value="GAF"/>
</dbReference>
<evidence type="ECO:0000313" key="12">
    <source>
        <dbReference type="EMBL" id="CAE0413274.1"/>
    </source>
</evidence>
<dbReference type="PROSITE" id="PS50110">
    <property type="entry name" value="RESPONSE_REGULATORY"/>
    <property type="match status" value="1"/>
</dbReference>
<dbReference type="CDD" id="cd17546">
    <property type="entry name" value="REC_hyHK_CKI1_RcsC-like"/>
    <property type="match status" value="1"/>
</dbReference>
<dbReference type="InterPro" id="IPR013515">
    <property type="entry name" value="Phytochrome_cen-reg"/>
</dbReference>
<dbReference type="InterPro" id="IPR001789">
    <property type="entry name" value="Sig_transdc_resp-reg_receiver"/>
</dbReference>
<dbReference type="PROSITE" id="PS50046">
    <property type="entry name" value="PHYTOCHROME_2"/>
    <property type="match status" value="1"/>
</dbReference>
<protein>
    <recommendedName>
        <fullName evidence="13">Phytochrome</fullName>
    </recommendedName>
</protein>
<dbReference type="PANTHER" id="PTHR43719:SF28">
    <property type="entry name" value="PEROXIDE STRESS-ACTIVATED HISTIDINE KINASE MAK1-RELATED"/>
    <property type="match status" value="1"/>
</dbReference>
<dbReference type="SUPFAM" id="SSF55781">
    <property type="entry name" value="GAF domain-like"/>
    <property type="match status" value="2"/>
</dbReference>
<evidence type="ECO:0000256" key="3">
    <source>
        <dbReference type="ARBA" id="ARBA00022606"/>
    </source>
</evidence>
<keyword evidence="1" id="KW-0600">Photoreceptor protein</keyword>
<evidence type="ECO:0000256" key="6">
    <source>
        <dbReference type="ARBA" id="ARBA00022991"/>
    </source>
</evidence>
<dbReference type="PRINTS" id="PR01033">
    <property type="entry name" value="PHYTOCHROME"/>
</dbReference>
<dbReference type="InterPro" id="IPR001294">
    <property type="entry name" value="Phytochrome"/>
</dbReference>
<dbReference type="InterPro" id="IPR011006">
    <property type="entry name" value="CheY-like_superfamily"/>
</dbReference>
<keyword evidence="7" id="KW-0675">Receptor</keyword>
<dbReference type="Gene3D" id="3.30.565.10">
    <property type="entry name" value="Histidine kinase-like ATPase, C-terminal domain"/>
    <property type="match status" value="1"/>
</dbReference>
<evidence type="ECO:0000256" key="4">
    <source>
        <dbReference type="ARBA" id="ARBA00022679"/>
    </source>
</evidence>
<gene>
    <name evidence="12" type="ORF">ACOF00016_LOCUS10531</name>
</gene>
<keyword evidence="5" id="KW-0418">Kinase</keyword>
<accession>A0A7S3L7N0</accession>
<feature type="compositionally biased region" description="Acidic residues" evidence="9">
    <location>
        <begin position="1"/>
        <end position="14"/>
    </location>
</feature>
<feature type="compositionally biased region" description="Polar residues" evidence="9">
    <location>
        <begin position="21"/>
        <end position="36"/>
    </location>
</feature>
<dbReference type="Pfam" id="PF00072">
    <property type="entry name" value="Response_reg"/>
    <property type="match status" value="1"/>
</dbReference>
<organism evidence="12">
    <name type="scientific">Amphora coffeiformis</name>
    <dbReference type="NCBI Taxonomy" id="265554"/>
    <lineage>
        <taxon>Eukaryota</taxon>
        <taxon>Sar</taxon>
        <taxon>Stramenopiles</taxon>
        <taxon>Ochrophyta</taxon>
        <taxon>Bacillariophyta</taxon>
        <taxon>Bacillariophyceae</taxon>
        <taxon>Bacillariophycidae</taxon>
        <taxon>Thalassiophysales</taxon>
        <taxon>Catenulaceae</taxon>
        <taxon>Amphora</taxon>
    </lineage>
</organism>
<evidence type="ECO:0000259" key="11">
    <source>
        <dbReference type="PROSITE" id="PS50110"/>
    </source>
</evidence>
<evidence type="ECO:0000256" key="7">
    <source>
        <dbReference type="ARBA" id="ARBA00023170"/>
    </source>
</evidence>
<evidence type="ECO:0000256" key="5">
    <source>
        <dbReference type="ARBA" id="ARBA00022777"/>
    </source>
</evidence>
<dbReference type="SUPFAM" id="SSF55874">
    <property type="entry name" value="ATPase domain of HSP90 chaperone/DNA topoisomerase II/histidine kinase"/>
    <property type="match status" value="1"/>
</dbReference>
<evidence type="ECO:0000256" key="9">
    <source>
        <dbReference type="SAM" id="MobiDB-lite"/>
    </source>
</evidence>
<reference evidence="12" key="1">
    <citation type="submission" date="2021-01" db="EMBL/GenBank/DDBJ databases">
        <authorList>
            <person name="Corre E."/>
            <person name="Pelletier E."/>
            <person name="Niang G."/>
            <person name="Scheremetjew M."/>
            <person name="Finn R."/>
            <person name="Kale V."/>
            <person name="Holt S."/>
            <person name="Cochrane G."/>
            <person name="Meng A."/>
            <person name="Brown T."/>
            <person name="Cohen L."/>
        </authorList>
    </citation>
    <scope>NUCLEOTIDE SEQUENCE</scope>
    <source>
        <strain evidence="12">CCMP127</strain>
    </source>
</reference>
<dbReference type="InterPro" id="IPR043150">
    <property type="entry name" value="Phytochrome_PHY_sf"/>
</dbReference>
<feature type="domain" description="Response regulatory" evidence="11">
    <location>
        <begin position="677"/>
        <end position="802"/>
    </location>
</feature>
<evidence type="ECO:0008006" key="13">
    <source>
        <dbReference type="Google" id="ProtNLM"/>
    </source>
</evidence>
<evidence type="ECO:0000259" key="10">
    <source>
        <dbReference type="PROSITE" id="PS50046"/>
    </source>
</evidence>
<dbReference type="InterPro" id="IPR050956">
    <property type="entry name" value="2C_system_His_kinase"/>
</dbReference>
<feature type="region of interest" description="Disordered" evidence="9">
    <location>
        <begin position="1"/>
        <end position="42"/>
    </location>
</feature>
<dbReference type="PANTHER" id="PTHR43719">
    <property type="entry name" value="TWO-COMPONENT HISTIDINE KINASE"/>
    <property type="match status" value="1"/>
</dbReference>
<evidence type="ECO:0000256" key="2">
    <source>
        <dbReference type="ARBA" id="ARBA00022553"/>
    </source>
</evidence>
<keyword evidence="6" id="KW-0157">Chromophore</keyword>
<proteinExistence type="predicted"/>
<evidence type="ECO:0000256" key="8">
    <source>
        <dbReference type="PROSITE-ProRule" id="PRU00169"/>
    </source>
</evidence>
<keyword evidence="3" id="KW-0716">Sensory transduction</keyword>
<dbReference type="InterPro" id="IPR016132">
    <property type="entry name" value="Phyto_chromo_attachment"/>
</dbReference>
<dbReference type="InterPro" id="IPR029016">
    <property type="entry name" value="GAF-like_dom_sf"/>
</dbReference>
<dbReference type="Pfam" id="PF01590">
    <property type="entry name" value="GAF"/>
    <property type="match status" value="1"/>
</dbReference>
<feature type="modified residue" description="4-aspartylphosphate" evidence="8">
    <location>
        <position position="732"/>
    </location>
</feature>
<keyword evidence="2 8" id="KW-0597">Phosphoprotein</keyword>
<name>A0A7S3L7N0_9STRA</name>
<dbReference type="GO" id="GO:0006355">
    <property type="term" value="P:regulation of DNA-templated transcription"/>
    <property type="evidence" value="ECO:0007669"/>
    <property type="project" value="InterPro"/>
</dbReference>
<dbReference type="GO" id="GO:0009584">
    <property type="term" value="P:detection of visible light"/>
    <property type="evidence" value="ECO:0007669"/>
    <property type="project" value="InterPro"/>
</dbReference>
<sequence>MTMPPDEETSGDGDETGHRPPNNNGVKEISFQTSSGERIPKTSAPSVITDEELFECDHIPLHLIGHIQGNTGHVIFVTFPLGQVVAVDENIRDLEWITAPPGAPSGARAMLGTPLNAWVPKNMQQAIMRAMYHSTRNGLVRNFYFEQGYALSVVVASAEKNLFALEIEAAEGEDILDKYNDTLMYISKLVDFYANESIVNMACDTIFELFPEYDRGMVYRFNDDLSGEVIHEVRRGNLKTTYLGHRFPKYDLPLSARQLYLKNGLRYIRSSAEPNVPIVSMGSQQVDLTHVRSRSVARPHLIYMQNMGVRCSMSLAIVVENELWGLFAFHGYKRPFRPSLHQRIACEAIASMVSVRVESLIRKAASARIVSLGESLQRWNTTKSFQNNLKALGQEILDVVEADVLVGSMNGESVVIGDATIAPSEAFWRNPPKISTQSDLVVAISREEIAAKGYSEQDCPASGFVYFGDGEMVQIYLGRSDRSTDVKWAGNPDQPKLRGLDGVLNPRNSFQIFMEKARKESKAWSTADLNVISVLQDRIRTGQAHEWMTALLKSDIEEANMRYFSLLDRDRDNSQFFAHVSALMKRFGSESHDRMSPCNIGLGIDNRFQGTGLGLFICVSLCHQLGGYIACLSTPNIGTTFHVGIPVEILHGRDTTSDFENNRDEGTIDASIPLRSSILIVDDNKVNLKLLKMSLKKELRNAEKYVDVVMADGGEAAFAKYKEILPSVVIIDYHMPGMNGLDATKAIRKYEQAHGIQPSFILSYTADLSCEAHDLLVTSGSDGIMTKPPPRDFIQKLVRRMEVSKTTQVMQNYTDCATSGSLEEIESSHASS</sequence>
<dbReference type="AlphaFoldDB" id="A0A7S3L7N0"/>
<dbReference type="GO" id="GO:0009881">
    <property type="term" value="F:photoreceptor activity"/>
    <property type="evidence" value="ECO:0007669"/>
    <property type="project" value="UniProtKB-KW"/>
</dbReference>
<evidence type="ECO:0000256" key="1">
    <source>
        <dbReference type="ARBA" id="ARBA00022543"/>
    </source>
</evidence>
<dbReference type="SMART" id="SM00448">
    <property type="entry name" value="REC"/>
    <property type="match status" value="1"/>
</dbReference>
<dbReference type="Gene3D" id="3.30.450.270">
    <property type="match status" value="1"/>
</dbReference>